<dbReference type="GO" id="GO:0048666">
    <property type="term" value="P:neuron development"/>
    <property type="evidence" value="ECO:0007669"/>
    <property type="project" value="UniProtKB-ARBA"/>
</dbReference>
<dbReference type="Pfam" id="PF00102">
    <property type="entry name" value="Y_phosphatase"/>
    <property type="match status" value="1"/>
</dbReference>
<dbReference type="PANTHER" id="PTHR19134:SF449">
    <property type="entry name" value="TYROSINE-PROTEIN PHOSPHATASE 1"/>
    <property type="match status" value="1"/>
</dbReference>
<dbReference type="Gene3D" id="3.90.190.10">
    <property type="entry name" value="Protein tyrosine phosphatase superfamily"/>
    <property type="match status" value="1"/>
</dbReference>
<dbReference type="AlphaFoldDB" id="A0AAN8ZS24"/>
<dbReference type="InterPro" id="IPR000387">
    <property type="entry name" value="Tyr_Pase_dom"/>
</dbReference>
<dbReference type="PROSITE" id="PS50055">
    <property type="entry name" value="TYR_PHOSPHATASE_PTP"/>
    <property type="match status" value="1"/>
</dbReference>
<dbReference type="PRINTS" id="PR00700">
    <property type="entry name" value="PRTYPHPHTASE"/>
</dbReference>
<feature type="compositionally biased region" description="Basic and acidic residues" evidence="1">
    <location>
        <begin position="341"/>
        <end position="350"/>
    </location>
</feature>
<dbReference type="InterPro" id="IPR000242">
    <property type="entry name" value="PTP_cat"/>
</dbReference>
<organism evidence="4 5">
    <name type="scientific">Halocaridina rubra</name>
    <name type="common">Hawaiian red shrimp</name>
    <dbReference type="NCBI Taxonomy" id="373956"/>
    <lineage>
        <taxon>Eukaryota</taxon>
        <taxon>Metazoa</taxon>
        <taxon>Ecdysozoa</taxon>
        <taxon>Arthropoda</taxon>
        <taxon>Crustacea</taxon>
        <taxon>Multicrustacea</taxon>
        <taxon>Malacostraca</taxon>
        <taxon>Eumalacostraca</taxon>
        <taxon>Eucarida</taxon>
        <taxon>Decapoda</taxon>
        <taxon>Pleocyemata</taxon>
        <taxon>Caridea</taxon>
        <taxon>Atyoidea</taxon>
        <taxon>Atyidae</taxon>
        <taxon>Halocaridina</taxon>
    </lineage>
</organism>
<feature type="region of interest" description="Disordered" evidence="1">
    <location>
        <begin position="393"/>
        <end position="465"/>
    </location>
</feature>
<dbReference type="SMART" id="SM00404">
    <property type="entry name" value="PTPc_motif"/>
    <property type="match status" value="1"/>
</dbReference>
<dbReference type="EMBL" id="JAXCGZ010019312">
    <property type="protein sequence ID" value="KAK7066231.1"/>
    <property type="molecule type" value="Genomic_DNA"/>
</dbReference>
<evidence type="ECO:0000313" key="5">
    <source>
        <dbReference type="Proteomes" id="UP001381693"/>
    </source>
</evidence>
<dbReference type="Proteomes" id="UP001381693">
    <property type="component" value="Unassembled WGS sequence"/>
</dbReference>
<feature type="domain" description="Tyrosine-protein phosphatase" evidence="2">
    <location>
        <begin position="27"/>
        <end position="259"/>
    </location>
</feature>
<dbReference type="PROSITE" id="PS50056">
    <property type="entry name" value="TYR_PHOSPHATASE_2"/>
    <property type="match status" value="1"/>
</dbReference>
<reference evidence="4 5" key="1">
    <citation type="submission" date="2023-11" db="EMBL/GenBank/DDBJ databases">
        <title>Halocaridina rubra genome assembly.</title>
        <authorList>
            <person name="Smith C."/>
        </authorList>
    </citation>
    <scope>NUCLEOTIDE SEQUENCE [LARGE SCALE GENOMIC DNA]</scope>
    <source>
        <strain evidence="4">EP-1</strain>
        <tissue evidence="4">Whole</tissue>
    </source>
</reference>
<accession>A0AAN8ZS24</accession>
<gene>
    <name evidence="4" type="ORF">SK128_024341</name>
</gene>
<dbReference type="InterPro" id="IPR003595">
    <property type="entry name" value="Tyr_Pase_cat"/>
</dbReference>
<protein>
    <submittedName>
        <fullName evidence="4">Uncharacterized protein</fullName>
    </submittedName>
</protein>
<dbReference type="InterPro" id="IPR050348">
    <property type="entry name" value="Protein-Tyr_Phosphatase"/>
</dbReference>
<evidence type="ECO:0000259" key="2">
    <source>
        <dbReference type="PROSITE" id="PS50055"/>
    </source>
</evidence>
<dbReference type="InterPro" id="IPR029021">
    <property type="entry name" value="Prot-tyrosine_phosphatase-like"/>
</dbReference>
<proteinExistence type="predicted"/>
<dbReference type="GO" id="GO:0004725">
    <property type="term" value="F:protein tyrosine phosphatase activity"/>
    <property type="evidence" value="ECO:0007669"/>
    <property type="project" value="InterPro"/>
</dbReference>
<evidence type="ECO:0000259" key="3">
    <source>
        <dbReference type="PROSITE" id="PS50056"/>
    </source>
</evidence>
<dbReference type="SUPFAM" id="SSF52799">
    <property type="entry name" value="(Phosphotyrosine protein) phosphatases II"/>
    <property type="match status" value="1"/>
</dbReference>
<dbReference type="SMART" id="SM00194">
    <property type="entry name" value="PTPc"/>
    <property type="match status" value="1"/>
</dbReference>
<comment type="caution">
    <text evidence="4">The sequence shown here is derived from an EMBL/GenBank/DDBJ whole genome shotgun (WGS) entry which is preliminary data.</text>
</comment>
<feature type="region of interest" description="Disordered" evidence="1">
    <location>
        <begin position="308"/>
        <end position="381"/>
    </location>
</feature>
<feature type="domain" description="Tyrosine specific protein phosphatases" evidence="3">
    <location>
        <begin position="175"/>
        <end position="250"/>
    </location>
</feature>
<evidence type="ECO:0000256" key="1">
    <source>
        <dbReference type="SAM" id="MobiDB-lite"/>
    </source>
</evidence>
<feature type="compositionally biased region" description="Polar residues" evidence="1">
    <location>
        <begin position="393"/>
        <end position="414"/>
    </location>
</feature>
<dbReference type="PANTHER" id="PTHR19134">
    <property type="entry name" value="RECEPTOR-TYPE TYROSINE-PROTEIN PHOSPHATASE"/>
    <property type="match status" value="1"/>
</dbReference>
<feature type="compositionally biased region" description="Low complexity" evidence="1">
    <location>
        <begin position="324"/>
        <end position="337"/>
    </location>
</feature>
<evidence type="ECO:0000313" key="4">
    <source>
        <dbReference type="EMBL" id="KAK7066231.1"/>
    </source>
</evidence>
<keyword evidence="5" id="KW-1185">Reference proteome</keyword>
<name>A0AAN8ZS24_HALRR</name>
<sequence>MPESFTFFQEKEGGELKVSVARCYPLKNRFSDILPYDHTRIKLPSARDDYINASHVQLKSTEHSFPLIITQAPMPATFADFWTMVWEQQVEIIVCLNSEAEVKGQLYWPCELGASLEYGHISVTLHSYSEAGTHVSFRRVLHITHKTSKLTRVIIHLQFLGWPPGAMPESPGPLLQFVAEVHSYQRQQRNKLREVIIQCVPGLGRSSVATILSSFMRELLASGTMLDLTQLLVDLNKQRHVGIQDKDHLHFLFSAALYFTQDILMKRGILTNKATFEEGPREKTHVRHPSADLLSAYDFSRLKSKLGLDQEGGKSGSEGENSRRNSSASLLSNGSAGIEQTLKDGQRGASRESLASAGSSGVADCSGCEEPAGEANTLGSTLDTDAVVQNIKSKGTSDPSLSSIPASLQASLDPQQFKIDPPAPGKSNKITRESFDNPTRGSFNKTDDPSDPFSGIDPLWSHKKS</sequence>